<dbReference type="Proteomes" id="UP001283361">
    <property type="component" value="Unassembled WGS sequence"/>
</dbReference>
<comment type="caution">
    <text evidence="1">The sequence shown here is derived from an EMBL/GenBank/DDBJ whole genome shotgun (WGS) entry which is preliminary data.</text>
</comment>
<gene>
    <name evidence="1" type="ORF">RRG08_063892</name>
</gene>
<organism evidence="1 2">
    <name type="scientific">Elysia crispata</name>
    <name type="common">lettuce slug</name>
    <dbReference type="NCBI Taxonomy" id="231223"/>
    <lineage>
        <taxon>Eukaryota</taxon>
        <taxon>Metazoa</taxon>
        <taxon>Spiralia</taxon>
        <taxon>Lophotrochozoa</taxon>
        <taxon>Mollusca</taxon>
        <taxon>Gastropoda</taxon>
        <taxon>Heterobranchia</taxon>
        <taxon>Euthyneura</taxon>
        <taxon>Panpulmonata</taxon>
        <taxon>Sacoglossa</taxon>
        <taxon>Placobranchoidea</taxon>
        <taxon>Plakobranchidae</taxon>
        <taxon>Elysia</taxon>
    </lineage>
</organism>
<dbReference type="AlphaFoldDB" id="A0AAE1B9B3"/>
<reference evidence="1" key="1">
    <citation type="journal article" date="2023" name="G3 (Bethesda)">
        <title>A reference genome for the long-term kleptoplast-retaining sea slug Elysia crispata morphotype clarki.</title>
        <authorList>
            <person name="Eastman K.E."/>
            <person name="Pendleton A.L."/>
            <person name="Shaikh M.A."/>
            <person name="Suttiyut T."/>
            <person name="Ogas R."/>
            <person name="Tomko P."/>
            <person name="Gavelis G."/>
            <person name="Widhalm J.R."/>
            <person name="Wisecaver J.H."/>
        </authorList>
    </citation>
    <scope>NUCLEOTIDE SEQUENCE</scope>
    <source>
        <strain evidence="1">ECLA1</strain>
    </source>
</reference>
<keyword evidence="2" id="KW-1185">Reference proteome</keyword>
<name>A0AAE1B9B3_9GAST</name>
<accession>A0AAE1B9B3</accession>
<evidence type="ECO:0000313" key="2">
    <source>
        <dbReference type="Proteomes" id="UP001283361"/>
    </source>
</evidence>
<protein>
    <submittedName>
        <fullName evidence="1">Uncharacterized protein</fullName>
    </submittedName>
</protein>
<evidence type="ECO:0000313" key="1">
    <source>
        <dbReference type="EMBL" id="KAK3801935.1"/>
    </source>
</evidence>
<sequence length="100" mass="11280">MVELCLARSQLKPVDSLKWLTLLARADRLVVVPLIGCIRSSGETGGQMGYAQVWDRITYRKSLPTSVCCVPRTGSVQQVLRCVRMTLINASHRNWIEEYS</sequence>
<dbReference type="EMBL" id="JAWDGP010000273">
    <property type="protein sequence ID" value="KAK3801935.1"/>
    <property type="molecule type" value="Genomic_DNA"/>
</dbReference>
<proteinExistence type="predicted"/>